<dbReference type="NCBIfam" id="TIGR00229">
    <property type="entry name" value="sensory_box"/>
    <property type="match status" value="1"/>
</dbReference>
<dbReference type="PROSITE" id="PS50113">
    <property type="entry name" value="PAC"/>
    <property type="match status" value="2"/>
</dbReference>
<dbReference type="InterPro" id="IPR006189">
    <property type="entry name" value="CHASE_dom"/>
</dbReference>
<dbReference type="PANTHER" id="PTHR43711:SF1">
    <property type="entry name" value="HISTIDINE KINASE 1"/>
    <property type="match status" value="1"/>
</dbReference>
<evidence type="ECO:0000256" key="8">
    <source>
        <dbReference type="ARBA" id="ARBA00022989"/>
    </source>
</evidence>
<feature type="domain" description="PAS" evidence="12">
    <location>
        <begin position="574"/>
        <end position="616"/>
    </location>
</feature>
<keyword evidence="16" id="KW-1185">Reference proteome</keyword>
<evidence type="ECO:0000256" key="5">
    <source>
        <dbReference type="ARBA" id="ARBA00022679"/>
    </source>
</evidence>
<dbReference type="Gene3D" id="3.30.450.20">
    <property type="entry name" value="PAS domain"/>
    <property type="match status" value="3"/>
</dbReference>
<dbReference type="SMART" id="SM00388">
    <property type="entry name" value="HisKA"/>
    <property type="match status" value="1"/>
</dbReference>
<dbReference type="InterPro" id="IPR005467">
    <property type="entry name" value="His_kinase_dom"/>
</dbReference>
<evidence type="ECO:0000313" key="15">
    <source>
        <dbReference type="EMBL" id="RDD65740.1"/>
    </source>
</evidence>
<dbReference type="InterPro" id="IPR000700">
    <property type="entry name" value="PAS-assoc_C"/>
</dbReference>
<dbReference type="EMBL" id="QPMK01000010">
    <property type="protein sequence ID" value="RDD65740.1"/>
    <property type="molecule type" value="Genomic_DNA"/>
</dbReference>
<evidence type="ECO:0000256" key="1">
    <source>
        <dbReference type="ARBA" id="ARBA00000085"/>
    </source>
</evidence>
<evidence type="ECO:0000256" key="4">
    <source>
        <dbReference type="ARBA" id="ARBA00022553"/>
    </source>
</evidence>
<gene>
    <name evidence="15" type="ORF">DU478_13805</name>
</gene>
<dbReference type="InterPro" id="IPR035965">
    <property type="entry name" value="PAS-like_dom_sf"/>
</dbReference>
<keyword evidence="4" id="KW-0597">Phosphoprotein</keyword>
<keyword evidence="5" id="KW-0808">Transferase</keyword>
<evidence type="ECO:0000256" key="7">
    <source>
        <dbReference type="ARBA" id="ARBA00022777"/>
    </source>
</evidence>
<feature type="domain" description="CHASE" evidence="14">
    <location>
        <begin position="110"/>
        <end position="272"/>
    </location>
</feature>
<dbReference type="InterPro" id="IPR004358">
    <property type="entry name" value="Sig_transdc_His_kin-like_C"/>
</dbReference>
<evidence type="ECO:0000256" key="9">
    <source>
        <dbReference type="ARBA" id="ARBA00023012"/>
    </source>
</evidence>
<dbReference type="EC" id="2.7.13.3" evidence="3"/>
<dbReference type="PROSITE" id="PS50839">
    <property type="entry name" value="CHASE"/>
    <property type="match status" value="1"/>
</dbReference>
<dbReference type="InterPro" id="IPR050736">
    <property type="entry name" value="Sensor_HK_Regulatory"/>
</dbReference>
<proteinExistence type="predicted"/>
<dbReference type="InterPro" id="IPR003661">
    <property type="entry name" value="HisK_dim/P_dom"/>
</dbReference>
<dbReference type="SMART" id="SM01079">
    <property type="entry name" value="CHASE"/>
    <property type="match status" value="1"/>
</dbReference>
<comment type="catalytic activity">
    <reaction evidence="1">
        <text>ATP + protein L-histidine = ADP + protein N-phospho-L-histidine.</text>
        <dbReference type="EC" id="2.7.13.3"/>
    </reaction>
</comment>
<dbReference type="InterPro" id="IPR036097">
    <property type="entry name" value="HisK_dim/P_sf"/>
</dbReference>
<evidence type="ECO:0000313" key="16">
    <source>
        <dbReference type="Proteomes" id="UP000253977"/>
    </source>
</evidence>
<dbReference type="FunFam" id="3.30.565.10:FF:000006">
    <property type="entry name" value="Sensor histidine kinase WalK"/>
    <property type="match status" value="1"/>
</dbReference>
<evidence type="ECO:0000256" key="2">
    <source>
        <dbReference type="ARBA" id="ARBA00004370"/>
    </source>
</evidence>
<dbReference type="Gene3D" id="3.30.565.10">
    <property type="entry name" value="Histidine kinase-like ATPase, C-terminal domain"/>
    <property type="match status" value="1"/>
</dbReference>
<dbReference type="Gene3D" id="3.30.450.350">
    <property type="entry name" value="CHASE domain"/>
    <property type="match status" value="1"/>
</dbReference>
<sequence>MCTFVVFAAAAWVRNTTHDFAERDFRTMAEDSQRALETRMQSYHLVLEGLKGMMMASDEVRHDDVESYLQGVDVSSALPGITGIGFIRDVPAGGVDDFLEEAASMGFAVRDVHPAYDGPERFIIKFVEPAEDNAEAIGLNIAFEKNRRDAAIAARDTGESRLSARIVLVQDTSDQPGFVLLHPYFRKDAPTATVAERRAAFEGWVYTPFVGAKALADLTQGQGRLFRLSVYDGPASPETLIYTSSPEPAEAREPLLTRQSEVALFGRTWTLQWETLPAFDVAYINHLDLLVLAVGLLLTLMLWLTLYRMRNERQIVERKVEAQTRELTSRMSENESIIGNARVGIVILDGADRVVSANAAARAMLDIPEDGPAEPAIAEIVALPDLVDRPRRIKHFRMSAPTKPVYLDVHANSWTTGDGQVRRTVFVHDVTEQALAASQLEQTEQRLDQALKGSEIGVFDVDLIAGTSVVSETWRKIMGVEDRGADFDTQAYFMAQIYPDDLRLLIEADRGCITGRTERSTTEFRIQVPGKGVRWMRSDAVVWERDENGLALRMIGTQVDITEFRQAQAALKASEDRFRQTFENAPVGKAILDSSFRFHSVNAAMCSLTGREKSELEDGRSLETLVRKLDWDLLAPTLRSMSGKHEDAFRGELAIDRPDGSTAWALANAIPARDPKTSERIYIIQFLDITQSKEVERLKSEFVASVSHELRTPLTSIKGAISLVQSAPQGLPASAGRLLDIAHANVDRLTELVNDILDLEKIHSGSLSFELSDQPALAILKDAQDQLAPLALQYGVQVDLDPVDSDPTILVDRGRMMQVLINLMSNACKYSPKGGTVRIVTETQGTFLRIAVQDDGPGVPKDFVRKLFKPFSQADSSDTREKGGTGLGLSIAYELVQRMGGGIGYDRAEGGPTEFWFTVRIVEADAAFITRQQRAG</sequence>
<dbReference type="Pfam" id="PF13188">
    <property type="entry name" value="PAS_8"/>
    <property type="match status" value="1"/>
</dbReference>
<name>A0A369TKJ0_9RHOB</name>
<feature type="domain" description="PAC" evidence="13">
    <location>
        <begin position="520"/>
        <end position="573"/>
    </location>
</feature>
<keyword evidence="6" id="KW-0812">Transmembrane</keyword>
<evidence type="ECO:0000259" key="11">
    <source>
        <dbReference type="PROSITE" id="PS50109"/>
    </source>
</evidence>
<dbReference type="GO" id="GO:0000155">
    <property type="term" value="F:phosphorelay sensor kinase activity"/>
    <property type="evidence" value="ECO:0007669"/>
    <property type="project" value="InterPro"/>
</dbReference>
<dbReference type="GO" id="GO:0016020">
    <property type="term" value="C:membrane"/>
    <property type="evidence" value="ECO:0007669"/>
    <property type="project" value="UniProtKB-SubCell"/>
</dbReference>
<dbReference type="SMART" id="SM00086">
    <property type="entry name" value="PAC"/>
    <property type="match status" value="3"/>
</dbReference>
<comment type="subcellular location">
    <subcellularLocation>
        <location evidence="2">Membrane</location>
    </subcellularLocation>
</comment>
<evidence type="ECO:0000256" key="6">
    <source>
        <dbReference type="ARBA" id="ARBA00022692"/>
    </source>
</evidence>
<dbReference type="InterPro" id="IPR036890">
    <property type="entry name" value="HATPase_C_sf"/>
</dbReference>
<dbReference type="InterPro" id="IPR013655">
    <property type="entry name" value="PAS_fold_3"/>
</dbReference>
<dbReference type="PROSITE" id="PS50109">
    <property type="entry name" value="HIS_KIN"/>
    <property type="match status" value="1"/>
</dbReference>
<dbReference type="Pfam" id="PF00512">
    <property type="entry name" value="HisKA"/>
    <property type="match status" value="1"/>
</dbReference>
<dbReference type="CDD" id="cd00082">
    <property type="entry name" value="HisKA"/>
    <property type="match status" value="1"/>
</dbReference>
<keyword evidence="9" id="KW-0902">Two-component regulatory system</keyword>
<evidence type="ECO:0000259" key="14">
    <source>
        <dbReference type="PROSITE" id="PS50839"/>
    </source>
</evidence>
<dbReference type="SMART" id="SM00091">
    <property type="entry name" value="PAS"/>
    <property type="match status" value="3"/>
</dbReference>
<comment type="caution">
    <text evidence="15">The sequence shown here is derived from an EMBL/GenBank/DDBJ whole genome shotgun (WGS) entry which is preliminary data.</text>
</comment>
<reference evidence="15 16" key="1">
    <citation type="submission" date="2018-07" db="EMBL/GenBank/DDBJ databases">
        <title>Thalassococcus profundi sp. nov., a marine bacterium isolated from deep seawater of Okinawa Trough.</title>
        <authorList>
            <person name="Yu M."/>
        </authorList>
    </citation>
    <scope>NUCLEOTIDE SEQUENCE [LARGE SCALE GENOMIC DNA]</scope>
    <source>
        <strain evidence="15 16">WRAS1</strain>
    </source>
</reference>
<keyword evidence="10" id="KW-0472">Membrane</keyword>
<dbReference type="SMART" id="SM00387">
    <property type="entry name" value="HATPase_c"/>
    <property type="match status" value="1"/>
</dbReference>
<dbReference type="SUPFAM" id="SSF55874">
    <property type="entry name" value="ATPase domain of HSP90 chaperone/DNA topoisomerase II/histidine kinase"/>
    <property type="match status" value="1"/>
</dbReference>
<dbReference type="PROSITE" id="PS50112">
    <property type="entry name" value="PAS"/>
    <property type="match status" value="1"/>
</dbReference>
<organism evidence="15 16">
    <name type="scientific">Thalassococcus profundi</name>
    <dbReference type="NCBI Taxonomy" id="2282382"/>
    <lineage>
        <taxon>Bacteria</taxon>
        <taxon>Pseudomonadati</taxon>
        <taxon>Pseudomonadota</taxon>
        <taxon>Alphaproteobacteria</taxon>
        <taxon>Rhodobacterales</taxon>
        <taxon>Roseobacteraceae</taxon>
        <taxon>Thalassococcus</taxon>
    </lineage>
</organism>
<evidence type="ECO:0000259" key="13">
    <source>
        <dbReference type="PROSITE" id="PS50113"/>
    </source>
</evidence>
<evidence type="ECO:0000256" key="3">
    <source>
        <dbReference type="ARBA" id="ARBA00012438"/>
    </source>
</evidence>
<evidence type="ECO:0000256" key="10">
    <source>
        <dbReference type="ARBA" id="ARBA00023136"/>
    </source>
</evidence>
<accession>A0A369TKJ0</accession>
<protein>
    <recommendedName>
        <fullName evidence="3">histidine kinase</fullName>
        <ecNumber evidence="3">2.7.13.3</ecNumber>
    </recommendedName>
</protein>
<dbReference type="InterPro" id="IPR042240">
    <property type="entry name" value="CHASE_sf"/>
</dbReference>
<dbReference type="FunFam" id="1.10.287.130:FF:000001">
    <property type="entry name" value="Two-component sensor histidine kinase"/>
    <property type="match status" value="1"/>
</dbReference>
<dbReference type="PANTHER" id="PTHR43711">
    <property type="entry name" value="TWO-COMPONENT HISTIDINE KINASE"/>
    <property type="match status" value="1"/>
</dbReference>
<dbReference type="Pfam" id="PF02518">
    <property type="entry name" value="HATPase_c"/>
    <property type="match status" value="1"/>
</dbReference>
<dbReference type="InterPro" id="IPR001610">
    <property type="entry name" value="PAC"/>
</dbReference>
<dbReference type="Pfam" id="PF08447">
    <property type="entry name" value="PAS_3"/>
    <property type="match status" value="1"/>
</dbReference>
<dbReference type="InterPro" id="IPR003594">
    <property type="entry name" value="HATPase_dom"/>
</dbReference>
<keyword evidence="7" id="KW-0418">Kinase</keyword>
<dbReference type="CDD" id="cd00130">
    <property type="entry name" value="PAS"/>
    <property type="match status" value="1"/>
</dbReference>
<dbReference type="SUPFAM" id="SSF47384">
    <property type="entry name" value="Homodimeric domain of signal transducing histidine kinase"/>
    <property type="match status" value="1"/>
</dbReference>
<dbReference type="PRINTS" id="PR00344">
    <property type="entry name" value="BCTRLSENSOR"/>
</dbReference>
<dbReference type="Pfam" id="PF03924">
    <property type="entry name" value="CHASE"/>
    <property type="match status" value="1"/>
</dbReference>
<feature type="domain" description="PAC" evidence="13">
    <location>
        <begin position="649"/>
        <end position="701"/>
    </location>
</feature>
<dbReference type="Pfam" id="PF13426">
    <property type="entry name" value="PAS_9"/>
    <property type="match status" value="1"/>
</dbReference>
<dbReference type="AlphaFoldDB" id="A0A369TKJ0"/>
<evidence type="ECO:0000259" key="12">
    <source>
        <dbReference type="PROSITE" id="PS50112"/>
    </source>
</evidence>
<keyword evidence="8" id="KW-1133">Transmembrane helix</keyword>
<dbReference type="Proteomes" id="UP000253977">
    <property type="component" value="Unassembled WGS sequence"/>
</dbReference>
<feature type="domain" description="Histidine kinase" evidence="11">
    <location>
        <begin position="705"/>
        <end position="923"/>
    </location>
</feature>
<dbReference type="InterPro" id="IPR000014">
    <property type="entry name" value="PAS"/>
</dbReference>
<dbReference type="Gene3D" id="1.10.287.130">
    <property type="match status" value="1"/>
</dbReference>
<dbReference type="SUPFAM" id="SSF55785">
    <property type="entry name" value="PYP-like sensor domain (PAS domain)"/>
    <property type="match status" value="3"/>
</dbReference>